<dbReference type="NCBIfam" id="TIGR02937">
    <property type="entry name" value="sigma70-ECF"/>
    <property type="match status" value="1"/>
</dbReference>
<dbReference type="PANTHER" id="PTHR43133:SF51">
    <property type="entry name" value="RNA POLYMERASE SIGMA FACTOR"/>
    <property type="match status" value="1"/>
</dbReference>
<evidence type="ECO:0000256" key="3">
    <source>
        <dbReference type="ARBA" id="ARBA00023082"/>
    </source>
</evidence>
<dbReference type="InterPro" id="IPR013324">
    <property type="entry name" value="RNA_pol_sigma_r3/r4-like"/>
</dbReference>
<sequence>MIQSSEKAQLITLLYEARSGDADARHELLLRMRMYIGSLAKRDFPRRLSAKLDASDIIQQSMVEADLGLKDFDGRSNAELHAWLERLVKRNLIDAKRCFADAGKRTLTREVPLGSVNEASPGICHSLTASRVLRRREVDRELENAIARLPDRRRTVVELRHRHQLSYAEIATRMGMTEVAARKLWSRSLEQLRSLLNQSSDQQRPPE</sequence>
<evidence type="ECO:0000313" key="6">
    <source>
        <dbReference type="EMBL" id="TWU04276.1"/>
    </source>
</evidence>
<evidence type="ECO:0000259" key="5">
    <source>
        <dbReference type="Pfam" id="PF08281"/>
    </source>
</evidence>
<accession>A0A5C6AZ58</accession>
<protein>
    <submittedName>
        <fullName evidence="6">ECF RNA polymerase sigma-E factor</fullName>
    </submittedName>
</protein>
<dbReference type="Proteomes" id="UP000320176">
    <property type="component" value="Unassembled WGS sequence"/>
</dbReference>
<dbReference type="EMBL" id="SJPN01000003">
    <property type="protein sequence ID" value="TWU04276.1"/>
    <property type="molecule type" value="Genomic_DNA"/>
</dbReference>
<dbReference type="OrthoDB" id="265297at2"/>
<dbReference type="PANTHER" id="PTHR43133">
    <property type="entry name" value="RNA POLYMERASE ECF-TYPE SIGMA FACTO"/>
    <property type="match status" value="1"/>
</dbReference>
<proteinExistence type="inferred from homology"/>
<dbReference type="GO" id="GO:0006352">
    <property type="term" value="P:DNA-templated transcription initiation"/>
    <property type="evidence" value="ECO:0007669"/>
    <property type="project" value="InterPro"/>
</dbReference>
<dbReference type="InterPro" id="IPR013325">
    <property type="entry name" value="RNA_pol_sigma_r2"/>
</dbReference>
<dbReference type="SUPFAM" id="SSF88659">
    <property type="entry name" value="Sigma3 and sigma4 domains of RNA polymerase sigma factors"/>
    <property type="match status" value="1"/>
</dbReference>
<dbReference type="InterPro" id="IPR013249">
    <property type="entry name" value="RNA_pol_sigma70_r4_t2"/>
</dbReference>
<keyword evidence="4" id="KW-0804">Transcription</keyword>
<dbReference type="InterPro" id="IPR039425">
    <property type="entry name" value="RNA_pol_sigma-70-like"/>
</dbReference>
<dbReference type="Gene3D" id="1.10.10.10">
    <property type="entry name" value="Winged helix-like DNA-binding domain superfamily/Winged helix DNA-binding domain"/>
    <property type="match status" value="1"/>
</dbReference>
<dbReference type="InterPro" id="IPR036388">
    <property type="entry name" value="WH-like_DNA-bd_sf"/>
</dbReference>
<keyword evidence="3" id="KW-0731">Sigma factor</keyword>
<reference evidence="6 7" key="1">
    <citation type="submission" date="2019-02" db="EMBL/GenBank/DDBJ databases">
        <title>Deep-cultivation of Planctomycetes and their phenomic and genomic characterization uncovers novel biology.</title>
        <authorList>
            <person name="Wiegand S."/>
            <person name="Jogler M."/>
            <person name="Boedeker C."/>
            <person name="Pinto D."/>
            <person name="Vollmers J."/>
            <person name="Rivas-Marin E."/>
            <person name="Kohn T."/>
            <person name="Peeters S.H."/>
            <person name="Heuer A."/>
            <person name="Rast P."/>
            <person name="Oberbeckmann S."/>
            <person name="Bunk B."/>
            <person name="Jeske O."/>
            <person name="Meyerdierks A."/>
            <person name="Storesund J.E."/>
            <person name="Kallscheuer N."/>
            <person name="Luecker S."/>
            <person name="Lage O.M."/>
            <person name="Pohl T."/>
            <person name="Merkel B.J."/>
            <person name="Hornburger P."/>
            <person name="Mueller R.-W."/>
            <person name="Bruemmer F."/>
            <person name="Labrenz M."/>
            <person name="Spormann A.M."/>
            <person name="Op Den Camp H."/>
            <person name="Overmann J."/>
            <person name="Amann R."/>
            <person name="Jetten M.S.M."/>
            <person name="Mascher T."/>
            <person name="Medema M.H."/>
            <person name="Devos D.P."/>
            <person name="Kaster A.-K."/>
            <person name="Ovreas L."/>
            <person name="Rohde M."/>
            <person name="Galperin M.Y."/>
            <person name="Jogler C."/>
        </authorList>
    </citation>
    <scope>NUCLEOTIDE SEQUENCE [LARGE SCALE GENOMIC DNA]</scope>
    <source>
        <strain evidence="6 7">Pla52n</strain>
    </source>
</reference>
<keyword evidence="2" id="KW-0805">Transcription regulation</keyword>
<evidence type="ECO:0000256" key="4">
    <source>
        <dbReference type="ARBA" id="ARBA00023163"/>
    </source>
</evidence>
<dbReference type="Pfam" id="PF08281">
    <property type="entry name" value="Sigma70_r4_2"/>
    <property type="match status" value="1"/>
</dbReference>
<dbReference type="AlphaFoldDB" id="A0A5C6AZ58"/>
<gene>
    <name evidence="6" type="primary">rpoE_5</name>
    <name evidence="6" type="ORF">Pla52n_23150</name>
</gene>
<evidence type="ECO:0000256" key="2">
    <source>
        <dbReference type="ARBA" id="ARBA00023015"/>
    </source>
</evidence>
<name>A0A5C6AZ58_9BACT</name>
<dbReference type="GO" id="GO:0016987">
    <property type="term" value="F:sigma factor activity"/>
    <property type="evidence" value="ECO:0007669"/>
    <property type="project" value="UniProtKB-KW"/>
</dbReference>
<dbReference type="CDD" id="cd06171">
    <property type="entry name" value="Sigma70_r4"/>
    <property type="match status" value="1"/>
</dbReference>
<organism evidence="6 7">
    <name type="scientific">Stieleria varia</name>
    <dbReference type="NCBI Taxonomy" id="2528005"/>
    <lineage>
        <taxon>Bacteria</taxon>
        <taxon>Pseudomonadati</taxon>
        <taxon>Planctomycetota</taxon>
        <taxon>Planctomycetia</taxon>
        <taxon>Pirellulales</taxon>
        <taxon>Pirellulaceae</taxon>
        <taxon>Stieleria</taxon>
    </lineage>
</organism>
<feature type="domain" description="RNA polymerase sigma factor 70 region 4 type 2" evidence="5">
    <location>
        <begin position="140"/>
        <end position="192"/>
    </location>
</feature>
<comment type="caution">
    <text evidence="6">The sequence shown here is derived from an EMBL/GenBank/DDBJ whole genome shotgun (WGS) entry which is preliminary data.</text>
</comment>
<evidence type="ECO:0000313" key="7">
    <source>
        <dbReference type="Proteomes" id="UP000320176"/>
    </source>
</evidence>
<keyword evidence="7" id="KW-1185">Reference proteome</keyword>
<dbReference type="RefSeq" id="WP_146519730.1">
    <property type="nucleotide sequence ID" value="NZ_CP151726.1"/>
</dbReference>
<dbReference type="SUPFAM" id="SSF88946">
    <property type="entry name" value="Sigma2 domain of RNA polymerase sigma factors"/>
    <property type="match status" value="1"/>
</dbReference>
<dbReference type="GO" id="GO:0003677">
    <property type="term" value="F:DNA binding"/>
    <property type="evidence" value="ECO:0007669"/>
    <property type="project" value="InterPro"/>
</dbReference>
<comment type="similarity">
    <text evidence="1">Belongs to the sigma-70 factor family. ECF subfamily.</text>
</comment>
<evidence type="ECO:0000256" key="1">
    <source>
        <dbReference type="ARBA" id="ARBA00010641"/>
    </source>
</evidence>
<dbReference type="InterPro" id="IPR014284">
    <property type="entry name" value="RNA_pol_sigma-70_dom"/>
</dbReference>
<dbReference type="Gene3D" id="1.10.1740.10">
    <property type="match status" value="1"/>
</dbReference>